<dbReference type="AlphaFoldDB" id="A0A1Y2BQ14"/>
<evidence type="ECO:0000313" key="1">
    <source>
        <dbReference type="EMBL" id="ORY36265.1"/>
    </source>
</evidence>
<dbReference type="CDD" id="cd01831">
    <property type="entry name" value="Endoglucanase_E_like"/>
    <property type="match status" value="1"/>
</dbReference>
<dbReference type="InterPro" id="IPR037461">
    <property type="entry name" value="CtCE2-like_dom"/>
</dbReference>
<dbReference type="InterPro" id="IPR052762">
    <property type="entry name" value="PCW_deacetylase/CE"/>
</dbReference>
<proteinExistence type="predicted"/>
<organism evidence="1 2">
    <name type="scientific">Neocallimastix californiae</name>
    <dbReference type="NCBI Taxonomy" id="1754190"/>
    <lineage>
        <taxon>Eukaryota</taxon>
        <taxon>Fungi</taxon>
        <taxon>Fungi incertae sedis</taxon>
        <taxon>Chytridiomycota</taxon>
        <taxon>Chytridiomycota incertae sedis</taxon>
        <taxon>Neocallimastigomycetes</taxon>
        <taxon>Neocallimastigales</taxon>
        <taxon>Neocallimastigaceae</taxon>
        <taxon>Neocallimastix</taxon>
    </lineage>
</organism>
<evidence type="ECO:0000313" key="2">
    <source>
        <dbReference type="Proteomes" id="UP000193920"/>
    </source>
</evidence>
<comment type="caution">
    <text evidence="1">The sequence shown here is derived from an EMBL/GenBank/DDBJ whole genome shotgun (WGS) entry which is preliminary data.</text>
</comment>
<accession>A0A1Y2BQ14</accession>
<gene>
    <name evidence="1" type="ORF">LY90DRAFT_673106</name>
</gene>
<dbReference type="InterPro" id="IPR036514">
    <property type="entry name" value="SGNH_hydro_sf"/>
</dbReference>
<dbReference type="InterPro" id="IPR001087">
    <property type="entry name" value="GDSL"/>
</dbReference>
<dbReference type="PANTHER" id="PTHR37834:SF2">
    <property type="entry name" value="ESTERASE, SGNH HYDROLASE-TYPE"/>
    <property type="match status" value="1"/>
</dbReference>
<sequence>MLEYKHRCSVVNELGKLCEEIWTSGEVQVDQIVNSVKSIPTETVVSVVKRALNIPTYLTADSSAASTDNPARIVILADGELYKDDTVKSVESEFDVTFETSGEHCSFYEGFECPNGSVRITAIKADAEKIEPTADAEKKIEFIGDSITCAYGVDGTEVLSPLKLKINLVSTVPQYYDKLGFSYWNQFGSDITQLKEVSWDASQFVPDLVVINLGDRAKEEADFVEEYVKFIEQIRSVHPDAEILCTLGIMGQELYPQIEEAVSTYNCYTKAAPTGVTTKAPPAVATVTPDVPISGATPATINTFKPTKENVKILGRGLYQENEGSLWFGLTDSGVEYKFNGFECPNGSVRITAIKADAEKIEPTADAEKKIEFIGDSITCAYGVDGTEGTFSTKTEDGTKSYAYLASKQLNADYSMVSFSGFGIISGYSTDGFSYWNQFGSDITQLKEVSWDASQFVPDLVVINLGTNDNSYMQNVKGDRAKEEADFVEEYVKFIEQIRSVHPDAEILCTLGIMGQELYPQIEEAVSTYKAASGDEKVNAYKFNQQNINKNGKGIDWHPAPQSHVEA</sequence>
<dbReference type="STRING" id="1754190.A0A1Y2BQ14"/>
<feature type="non-terminal residue" evidence="1">
    <location>
        <position position="567"/>
    </location>
</feature>
<dbReference type="Proteomes" id="UP000193920">
    <property type="component" value="Unassembled WGS sequence"/>
</dbReference>
<dbReference type="PANTHER" id="PTHR37834">
    <property type="entry name" value="GDSL-LIKE LIPASE/ACYLHYDROLASE DOMAIN PROTEIN (AFU_ORTHOLOGUE AFUA_2G00620)"/>
    <property type="match status" value="1"/>
</dbReference>
<dbReference type="GO" id="GO:0052689">
    <property type="term" value="F:carboxylic ester hydrolase activity"/>
    <property type="evidence" value="ECO:0007669"/>
    <property type="project" value="InterPro"/>
</dbReference>
<keyword evidence="2" id="KW-1185">Reference proteome</keyword>
<protein>
    <submittedName>
        <fullName evidence="1">Uncharacterized protein</fullName>
    </submittedName>
</protein>
<dbReference type="SUPFAM" id="SSF52266">
    <property type="entry name" value="SGNH hydrolase"/>
    <property type="match status" value="2"/>
</dbReference>
<reference evidence="1 2" key="1">
    <citation type="submission" date="2016-08" db="EMBL/GenBank/DDBJ databases">
        <title>A Parts List for Fungal Cellulosomes Revealed by Comparative Genomics.</title>
        <authorList>
            <consortium name="DOE Joint Genome Institute"/>
            <person name="Haitjema C.H."/>
            <person name="Gilmore S.P."/>
            <person name="Henske J.K."/>
            <person name="Solomon K.V."/>
            <person name="De Groot R."/>
            <person name="Kuo A."/>
            <person name="Mondo S.J."/>
            <person name="Salamov A.A."/>
            <person name="Labutti K."/>
            <person name="Zhao Z."/>
            <person name="Chiniquy J."/>
            <person name="Barry K."/>
            <person name="Brewer H.M."/>
            <person name="Purvine S.O."/>
            <person name="Wright A.T."/>
            <person name="Boxma B."/>
            <person name="Van Alen T."/>
            <person name="Hackstein J.H."/>
            <person name="Baker S.E."/>
            <person name="Grigoriev I.V."/>
            <person name="O'Malley M.A."/>
        </authorList>
    </citation>
    <scope>NUCLEOTIDE SEQUENCE [LARGE SCALE GENOMIC DNA]</scope>
    <source>
        <strain evidence="1 2">G1</strain>
    </source>
</reference>
<dbReference type="Gene3D" id="3.40.50.1110">
    <property type="entry name" value="SGNH hydrolase"/>
    <property type="match status" value="2"/>
</dbReference>
<name>A0A1Y2BQ14_9FUNG</name>
<dbReference type="Pfam" id="PF00657">
    <property type="entry name" value="Lipase_GDSL"/>
    <property type="match status" value="2"/>
</dbReference>
<dbReference type="OrthoDB" id="2128264at2759"/>
<dbReference type="EMBL" id="MCOG01000149">
    <property type="protein sequence ID" value="ORY36265.1"/>
    <property type="molecule type" value="Genomic_DNA"/>
</dbReference>